<evidence type="ECO:0000256" key="2">
    <source>
        <dbReference type="ARBA" id="ARBA00022679"/>
    </source>
</evidence>
<sequence length="165" mass="18415">MTASEPLSLEEEYAMQATWAVDETKCTFIVLDSDTRINRVGRSAAFGGMIGDVNLYSTSRTTSEIEIMIAEESARGQRHGLTALLLMMHYATTQLGTTEFFAKVSDKNEASLALFRRTLGFVVAERSEFFKETTLVASLEIVKKALERLGEVTVEEFDDEEKVQP</sequence>
<evidence type="ECO:0000256" key="1">
    <source>
        <dbReference type="ARBA" id="ARBA00009342"/>
    </source>
</evidence>
<dbReference type="STRING" id="109895.A0A507E3U6"/>
<comment type="similarity">
    <text evidence="1">Belongs to the acetyltransferase family. GNAT subfamily.</text>
</comment>
<accession>A0A507E3U6</accession>
<proteinExistence type="inferred from homology"/>
<gene>
    <name evidence="5" type="ORF">PhCBS80983_g03576</name>
</gene>
<dbReference type="InterPro" id="IPR016181">
    <property type="entry name" value="Acyl_CoA_acyltransferase"/>
</dbReference>
<dbReference type="GO" id="GO:0008080">
    <property type="term" value="F:N-acetyltransferase activity"/>
    <property type="evidence" value="ECO:0007669"/>
    <property type="project" value="InterPro"/>
</dbReference>
<comment type="caution">
    <text evidence="5">The sequence shown here is derived from an EMBL/GenBank/DDBJ whole genome shotgun (WGS) entry which is preliminary data.</text>
</comment>
<protein>
    <recommendedName>
        <fullName evidence="4">N-acetyltransferase domain-containing protein</fullName>
    </recommendedName>
</protein>
<evidence type="ECO:0000313" key="5">
    <source>
        <dbReference type="EMBL" id="TPX57798.1"/>
    </source>
</evidence>
<dbReference type="AlphaFoldDB" id="A0A507E3U6"/>
<dbReference type="Proteomes" id="UP000318582">
    <property type="component" value="Unassembled WGS sequence"/>
</dbReference>
<evidence type="ECO:0000313" key="6">
    <source>
        <dbReference type="Proteomes" id="UP000318582"/>
    </source>
</evidence>
<organism evidence="5 6">
    <name type="scientific">Powellomyces hirtus</name>
    <dbReference type="NCBI Taxonomy" id="109895"/>
    <lineage>
        <taxon>Eukaryota</taxon>
        <taxon>Fungi</taxon>
        <taxon>Fungi incertae sedis</taxon>
        <taxon>Chytridiomycota</taxon>
        <taxon>Chytridiomycota incertae sedis</taxon>
        <taxon>Chytridiomycetes</taxon>
        <taxon>Spizellomycetales</taxon>
        <taxon>Powellomycetaceae</taxon>
        <taxon>Powellomyces</taxon>
    </lineage>
</organism>
<dbReference type="InterPro" id="IPR039135">
    <property type="entry name" value="NAT9-like"/>
</dbReference>
<dbReference type="SUPFAM" id="SSF55729">
    <property type="entry name" value="Acyl-CoA N-acyltransferases (Nat)"/>
    <property type="match status" value="1"/>
</dbReference>
<evidence type="ECO:0000259" key="4">
    <source>
        <dbReference type="Pfam" id="PF13302"/>
    </source>
</evidence>
<keyword evidence="3" id="KW-0012">Acyltransferase</keyword>
<dbReference type="Gene3D" id="3.40.630.30">
    <property type="match status" value="1"/>
</dbReference>
<dbReference type="PANTHER" id="PTHR13256:SF16">
    <property type="entry name" value="ALPHA_BETA-TUBULIN-N-ACETYLTRANSFERASE 9"/>
    <property type="match status" value="1"/>
</dbReference>
<feature type="domain" description="N-acetyltransferase" evidence="4">
    <location>
        <begin position="6"/>
        <end position="117"/>
    </location>
</feature>
<reference evidence="5 6" key="1">
    <citation type="journal article" date="2019" name="Sci. Rep.">
        <title>Comparative genomics of chytrid fungi reveal insights into the obligate biotrophic and pathogenic lifestyle of Synchytrium endobioticum.</title>
        <authorList>
            <person name="van de Vossenberg B.T.L.H."/>
            <person name="Warris S."/>
            <person name="Nguyen H.D.T."/>
            <person name="van Gent-Pelzer M.P.E."/>
            <person name="Joly D.L."/>
            <person name="van de Geest H.C."/>
            <person name="Bonants P.J.M."/>
            <person name="Smith D.S."/>
            <person name="Levesque C.A."/>
            <person name="van der Lee T.A.J."/>
        </authorList>
    </citation>
    <scope>NUCLEOTIDE SEQUENCE [LARGE SCALE GENOMIC DNA]</scope>
    <source>
        <strain evidence="5 6">CBS 809.83</strain>
    </source>
</reference>
<dbReference type="PANTHER" id="PTHR13256">
    <property type="entry name" value="N-ACETYLTRANSFERASE 9"/>
    <property type="match status" value="1"/>
</dbReference>
<dbReference type="EMBL" id="QEAQ01000047">
    <property type="protein sequence ID" value="TPX57798.1"/>
    <property type="molecule type" value="Genomic_DNA"/>
</dbReference>
<keyword evidence="6" id="KW-1185">Reference proteome</keyword>
<evidence type="ECO:0000256" key="3">
    <source>
        <dbReference type="ARBA" id="ARBA00023315"/>
    </source>
</evidence>
<keyword evidence="2" id="KW-0808">Transferase</keyword>
<dbReference type="InterPro" id="IPR000182">
    <property type="entry name" value="GNAT_dom"/>
</dbReference>
<name>A0A507E3U6_9FUNG</name>
<dbReference type="Pfam" id="PF13302">
    <property type="entry name" value="Acetyltransf_3"/>
    <property type="match status" value="1"/>
</dbReference>